<dbReference type="InterPro" id="IPR014001">
    <property type="entry name" value="Helicase_ATP-bd"/>
</dbReference>
<organism evidence="16 17">
    <name type="scientific">Cephalotrichum gorgonifer</name>
    <dbReference type="NCBI Taxonomy" id="2041049"/>
    <lineage>
        <taxon>Eukaryota</taxon>
        <taxon>Fungi</taxon>
        <taxon>Dikarya</taxon>
        <taxon>Ascomycota</taxon>
        <taxon>Pezizomycotina</taxon>
        <taxon>Sordariomycetes</taxon>
        <taxon>Hypocreomycetidae</taxon>
        <taxon>Microascales</taxon>
        <taxon>Microascaceae</taxon>
        <taxon>Cephalotrichum</taxon>
    </lineage>
</organism>
<dbReference type="GO" id="GO:0003724">
    <property type="term" value="F:RNA helicase activity"/>
    <property type="evidence" value="ECO:0007669"/>
    <property type="project" value="UniProtKB-EC"/>
</dbReference>
<keyword evidence="5 11" id="KW-0378">Hydrolase</keyword>
<dbReference type="GO" id="GO:0016787">
    <property type="term" value="F:hydrolase activity"/>
    <property type="evidence" value="ECO:0007669"/>
    <property type="project" value="UniProtKB-KW"/>
</dbReference>
<feature type="compositionally biased region" description="Basic and acidic residues" evidence="12">
    <location>
        <begin position="66"/>
        <end position="76"/>
    </location>
</feature>
<dbReference type="SMART" id="SM00490">
    <property type="entry name" value="HELICc"/>
    <property type="match status" value="1"/>
</dbReference>
<dbReference type="Pfam" id="PF13959">
    <property type="entry name" value="CTE_SPB4"/>
    <property type="match status" value="1"/>
</dbReference>
<gene>
    <name evidence="16" type="ORF">DNG_05918</name>
</gene>
<evidence type="ECO:0000256" key="7">
    <source>
        <dbReference type="ARBA" id="ARBA00022840"/>
    </source>
</evidence>
<reference evidence="16" key="1">
    <citation type="submission" date="2018-03" db="EMBL/GenBank/DDBJ databases">
        <authorList>
            <person name="Guldener U."/>
        </authorList>
    </citation>
    <scope>NUCLEOTIDE SEQUENCE</scope>
</reference>
<evidence type="ECO:0000256" key="6">
    <source>
        <dbReference type="ARBA" id="ARBA00022806"/>
    </source>
</evidence>
<dbReference type="CDD" id="cd18787">
    <property type="entry name" value="SF2_C_DEAD"/>
    <property type="match status" value="1"/>
</dbReference>
<dbReference type="EMBL" id="ONZQ02000008">
    <property type="protein sequence ID" value="SPO03236.1"/>
    <property type="molecule type" value="Genomic_DNA"/>
</dbReference>
<feature type="compositionally biased region" description="Low complexity" evidence="12">
    <location>
        <begin position="37"/>
        <end position="49"/>
    </location>
</feature>
<keyword evidence="8 11" id="KW-0694">RNA-binding</keyword>
<proteinExistence type="inferred from homology"/>
<keyword evidence="7 11" id="KW-0067">ATP-binding</keyword>
<feature type="compositionally biased region" description="Basic and acidic residues" evidence="12">
    <location>
        <begin position="50"/>
        <end position="59"/>
    </location>
</feature>
<keyword evidence="9" id="KW-0539">Nucleus</keyword>
<accession>A0AAE8MYU1</accession>
<comment type="subcellular location">
    <subcellularLocation>
        <location evidence="1">Nucleus</location>
        <location evidence="1">Nucleolus</location>
    </subcellularLocation>
</comment>
<dbReference type="InterPro" id="IPR001650">
    <property type="entry name" value="Helicase_C-like"/>
</dbReference>
<evidence type="ECO:0000256" key="9">
    <source>
        <dbReference type="ARBA" id="ARBA00023242"/>
    </source>
</evidence>
<dbReference type="Proteomes" id="UP001187682">
    <property type="component" value="Unassembled WGS sequence"/>
</dbReference>
<keyword evidence="6 11" id="KW-0347">Helicase</keyword>
<name>A0AAE8MYU1_9PEZI</name>
<keyword evidence="2" id="KW-0690">Ribosome biogenesis</keyword>
<dbReference type="InterPro" id="IPR027417">
    <property type="entry name" value="P-loop_NTPase"/>
</dbReference>
<evidence type="ECO:0000259" key="13">
    <source>
        <dbReference type="PROSITE" id="PS51192"/>
    </source>
</evidence>
<dbReference type="InterPro" id="IPR014014">
    <property type="entry name" value="RNA_helicase_DEAD_Q_motif"/>
</dbReference>
<evidence type="ECO:0000256" key="8">
    <source>
        <dbReference type="ARBA" id="ARBA00022884"/>
    </source>
</evidence>
<feature type="region of interest" description="Disordered" evidence="12">
    <location>
        <begin position="18"/>
        <end position="100"/>
    </location>
</feature>
<comment type="similarity">
    <text evidence="11">Belongs to the DEAD box helicase family.</text>
</comment>
<keyword evidence="17" id="KW-1185">Reference proteome</keyword>
<keyword evidence="3" id="KW-0698">rRNA processing</keyword>
<dbReference type="PROSITE" id="PS51194">
    <property type="entry name" value="HELICASE_CTER"/>
    <property type="match status" value="1"/>
</dbReference>
<evidence type="ECO:0000313" key="16">
    <source>
        <dbReference type="EMBL" id="SPO03236.1"/>
    </source>
</evidence>
<dbReference type="GO" id="GO:0003723">
    <property type="term" value="F:RNA binding"/>
    <property type="evidence" value="ECO:0007669"/>
    <property type="project" value="UniProtKB-UniRule"/>
</dbReference>
<dbReference type="PROSITE" id="PS51195">
    <property type="entry name" value="Q_MOTIF"/>
    <property type="match status" value="1"/>
</dbReference>
<keyword evidence="4 11" id="KW-0547">Nucleotide-binding</keyword>
<feature type="short sequence motif" description="Q motif" evidence="10">
    <location>
        <begin position="134"/>
        <end position="162"/>
    </location>
</feature>
<comment type="catalytic activity">
    <reaction evidence="11">
        <text>ATP + H2O = ADP + phosphate + H(+)</text>
        <dbReference type="Rhea" id="RHEA:13065"/>
        <dbReference type="ChEBI" id="CHEBI:15377"/>
        <dbReference type="ChEBI" id="CHEBI:15378"/>
        <dbReference type="ChEBI" id="CHEBI:30616"/>
        <dbReference type="ChEBI" id="CHEBI:43474"/>
        <dbReference type="ChEBI" id="CHEBI:456216"/>
        <dbReference type="EC" id="3.6.4.13"/>
    </reaction>
</comment>
<feature type="domain" description="Helicase C-terminal" evidence="14">
    <location>
        <begin position="429"/>
        <end position="592"/>
    </location>
</feature>
<dbReference type="PROSITE" id="PS51192">
    <property type="entry name" value="HELICASE_ATP_BIND_1"/>
    <property type="match status" value="1"/>
</dbReference>
<dbReference type="InterPro" id="IPR025313">
    <property type="entry name" value="SPB4-like_CTE"/>
</dbReference>
<dbReference type="InterPro" id="IPR011545">
    <property type="entry name" value="DEAD/DEAH_box_helicase_dom"/>
</dbReference>
<feature type="region of interest" description="Disordered" evidence="12">
    <location>
        <begin position="677"/>
        <end position="712"/>
    </location>
</feature>
<dbReference type="SMART" id="SM00487">
    <property type="entry name" value="DEXDc"/>
    <property type="match status" value="1"/>
</dbReference>
<protein>
    <recommendedName>
        <fullName evidence="11">ATP-dependent RNA helicase</fullName>
        <ecNumber evidence="11">3.6.4.13</ecNumber>
    </recommendedName>
</protein>
<dbReference type="PANTHER" id="PTHR24031">
    <property type="entry name" value="RNA HELICASE"/>
    <property type="match status" value="1"/>
</dbReference>
<dbReference type="EC" id="3.6.4.13" evidence="11"/>
<sequence length="736" mass="80355">MADDGMILNFDLGMDVVAPKPRAKITGGRWRDRVKAQKSLQASASSSSAKEGRKSRDGDDGNVDAGYERPVKRIRVDQPSAPKAGGRPGGGKPGQPREITSSLFSFNPKAVTNFEEAEVEKEAAEPSNAPLAENSFKGLGLSDRLVAELEKLKLDKPTAIQKTSIPLLVNSTSDAFIQAETGSGKTMAYVLPMLHRVMALSQDSKIHRNSGIFGIILTPTRELAKQVYAVMCQLLRATPWLVASPVIGGESKKSEKARIRKGVNFLVATPGRLTDHLQNTQVLKLSTVRWLVLDEGDRLMELGFEDDIQKLITQLGKAEVAPQTYDGVSLANLPDRRITVLCSATMKMSVQKLGDMSLKDAIHVEAPKEDAVERKAQESTFSAPAQLKMSYIVTPSKLRFVTLISYLKSVFARKGSVMKLIIFISCADSVNFHYEMLRGPPAREKSSENPTSLTVNTVAHAAYITSAANKDIMLHRLHGSLPQPVRTATLRSFSDCKDPTVLITTDISSRGLDIPSVDVVVELDPAFSIEDHIHRIGRTARAGRPGKSVIFLTPGCEEGYVSLMASNSGTPTAQNYDTVLQNGLSIPMELPFETHAKVEEKQSYTEKAENLQLHLEQRLLEDRKRLDLGRNGFKSHIRAYATHTKEERGFFDLTQLHLGHLAKSFCLREAPGGIGNGIERKASKAGRAKKAGRDGPTAGSKRGREDAGEEVVGGQEAFMRMGRMMGKLGASEFNLG</sequence>
<evidence type="ECO:0000256" key="11">
    <source>
        <dbReference type="RuleBase" id="RU365068"/>
    </source>
</evidence>
<evidence type="ECO:0000256" key="2">
    <source>
        <dbReference type="ARBA" id="ARBA00022517"/>
    </source>
</evidence>
<dbReference type="Pfam" id="PF00271">
    <property type="entry name" value="Helicase_C"/>
    <property type="match status" value="1"/>
</dbReference>
<dbReference type="Gene3D" id="3.40.50.300">
    <property type="entry name" value="P-loop containing nucleotide triphosphate hydrolases"/>
    <property type="match status" value="2"/>
</dbReference>
<evidence type="ECO:0000256" key="10">
    <source>
        <dbReference type="PROSITE-ProRule" id="PRU00552"/>
    </source>
</evidence>
<dbReference type="SMART" id="SM01178">
    <property type="entry name" value="DUF4217"/>
    <property type="match status" value="1"/>
</dbReference>
<dbReference type="GO" id="GO:0005524">
    <property type="term" value="F:ATP binding"/>
    <property type="evidence" value="ECO:0007669"/>
    <property type="project" value="UniProtKB-UniRule"/>
</dbReference>
<dbReference type="SUPFAM" id="SSF52540">
    <property type="entry name" value="P-loop containing nucleoside triphosphate hydrolases"/>
    <property type="match status" value="2"/>
</dbReference>
<evidence type="ECO:0000256" key="4">
    <source>
        <dbReference type="ARBA" id="ARBA00022741"/>
    </source>
</evidence>
<dbReference type="AlphaFoldDB" id="A0AAE8MYU1"/>
<feature type="domain" description="Helicase ATP-binding" evidence="13">
    <location>
        <begin position="166"/>
        <end position="364"/>
    </location>
</feature>
<comment type="function">
    <text evidence="11">RNA helicase.</text>
</comment>
<evidence type="ECO:0000259" key="14">
    <source>
        <dbReference type="PROSITE" id="PS51194"/>
    </source>
</evidence>
<feature type="domain" description="DEAD-box RNA helicase Q" evidence="15">
    <location>
        <begin position="134"/>
        <end position="162"/>
    </location>
</feature>
<evidence type="ECO:0000256" key="1">
    <source>
        <dbReference type="ARBA" id="ARBA00004604"/>
    </source>
</evidence>
<comment type="caution">
    <text evidence="16">The sequence shown here is derived from an EMBL/GenBank/DDBJ whole genome shotgun (WGS) entry which is preliminary data.</text>
</comment>
<comment type="domain">
    <text evidence="11">The Q motif is unique to and characteristic of the DEAD box family of RNA helicases and controls ATP binding and hydrolysis.</text>
</comment>
<evidence type="ECO:0000256" key="12">
    <source>
        <dbReference type="SAM" id="MobiDB-lite"/>
    </source>
</evidence>
<evidence type="ECO:0000256" key="5">
    <source>
        <dbReference type="ARBA" id="ARBA00022801"/>
    </source>
</evidence>
<dbReference type="GO" id="GO:0006364">
    <property type="term" value="P:rRNA processing"/>
    <property type="evidence" value="ECO:0007669"/>
    <property type="project" value="UniProtKB-KW"/>
</dbReference>
<dbReference type="GO" id="GO:0005730">
    <property type="term" value="C:nucleolus"/>
    <property type="evidence" value="ECO:0007669"/>
    <property type="project" value="UniProtKB-SubCell"/>
</dbReference>
<dbReference type="Pfam" id="PF00270">
    <property type="entry name" value="DEAD"/>
    <property type="match status" value="1"/>
</dbReference>
<evidence type="ECO:0000259" key="15">
    <source>
        <dbReference type="PROSITE" id="PS51195"/>
    </source>
</evidence>
<evidence type="ECO:0000256" key="3">
    <source>
        <dbReference type="ARBA" id="ARBA00022552"/>
    </source>
</evidence>
<evidence type="ECO:0000313" key="17">
    <source>
        <dbReference type="Proteomes" id="UP001187682"/>
    </source>
</evidence>